<organism evidence="2 3">
    <name type="scientific">Clostridium estertheticum</name>
    <dbReference type="NCBI Taxonomy" id="238834"/>
    <lineage>
        <taxon>Bacteria</taxon>
        <taxon>Bacillati</taxon>
        <taxon>Bacillota</taxon>
        <taxon>Clostridia</taxon>
        <taxon>Eubacteriales</taxon>
        <taxon>Clostridiaceae</taxon>
        <taxon>Clostridium</taxon>
    </lineage>
</organism>
<protein>
    <submittedName>
        <fullName evidence="2">DUF262 domain-containing protein</fullName>
    </submittedName>
</protein>
<evidence type="ECO:0000313" key="3">
    <source>
        <dbReference type="Proteomes" id="UP001164733"/>
    </source>
</evidence>
<accession>A0AA47EEN7</accession>
<dbReference type="PANTHER" id="PTHR39639:SF1">
    <property type="entry name" value="DUF262 DOMAIN-CONTAINING PROTEIN"/>
    <property type="match status" value="1"/>
</dbReference>
<dbReference type="AlphaFoldDB" id="A0AA47EEN7"/>
<dbReference type="InterPro" id="IPR004919">
    <property type="entry name" value="GmrSD_N"/>
</dbReference>
<gene>
    <name evidence="2" type="ORF">LL038_14255</name>
</gene>
<reference evidence="2" key="1">
    <citation type="submission" date="2021-11" db="EMBL/GenBank/DDBJ databases">
        <title>Clostridia strains as spoilage organisms.</title>
        <authorList>
            <person name="Wambui J."/>
            <person name="Stevens M.J.A."/>
            <person name="Stephan R."/>
        </authorList>
    </citation>
    <scope>NUCLEOTIDE SEQUENCE</scope>
    <source>
        <strain evidence="2">CF009</strain>
    </source>
</reference>
<sequence>MNKDKETDIVIYGDANVQQYKTDVGFKTLVQGVSENLYVIPDFQRVYKWTEHQVEDLAISLIKGMPIPPIYAYRNKQNQLEILDGQQRVLSMFFYYIGKYTKKKRNNYINLQSITHANKPFQEQLEDNYELKDKNYEMKYYDLIEGKEVEKTIDITYSRLSEKIRRKLDYTSITVIEINIDDDRLRERYLYKIFANLNAGGTPLTNQELRNGIYRCKFYEMLFQFNVENDKWNELFGNVKNYSRNIEYLLRFCAFKYFIKFEDGEFKIENYKNMNNLLNDFSQVALIFNDKTIAEYRSSIEKFMSLLNGRVSTQITFLEGLFTVIDKKHLCVDITPQLCENILNINDYKNTIRQGNATKTAIETKLKVVYNAILKYTK</sequence>
<dbReference type="PANTHER" id="PTHR39639">
    <property type="entry name" value="CHROMOSOME 16, WHOLE GENOME SHOTGUN SEQUENCE"/>
    <property type="match status" value="1"/>
</dbReference>
<dbReference type="Proteomes" id="UP001164733">
    <property type="component" value="Chromosome"/>
</dbReference>
<dbReference type="Pfam" id="PF03235">
    <property type="entry name" value="GmrSD_N"/>
    <property type="match status" value="1"/>
</dbReference>
<evidence type="ECO:0000259" key="1">
    <source>
        <dbReference type="Pfam" id="PF03235"/>
    </source>
</evidence>
<name>A0AA47EEN7_9CLOT</name>
<dbReference type="EMBL" id="CP086239">
    <property type="protein sequence ID" value="WAG58816.1"/>
    <property type="molecule type" value="Genomic_DNA"/>
</dbReference>
<dbReference type="RefSeq" id="WP_216122053.1">
    <property type="nucleotide sequence ID" value="NZ_CP086239.1"/>
</dbReference>
<feature type="domain" description="GmrSD restriction endonucleases N-terminal" evidence="1">
    <location>
        <begin position="27"/>
        <end position="214"/>
    </location>
</feature>
<evidence type="ECO:0000313" key="2">
    <source>
        <dbReference type="EMBL" id="WAG58816.1"/>
    </source>
</evidence>
<proteinExistence type="predicted"/>